<dbReference type="AlphaFoldDB" id="F4LWK5"/>
<feature type="domain" description="Carbohydrate kinase PfkB" evidence="1">
    <location>
        <begin position="48"/>
        <end position="320"/>
    </location>
</feature>
<dbReference type="InterPro" id="IPR029056">
    <property type="entry name" value="Ribokinase-like"/>
</dbReference>
<dbReference type="STRING" id="1209989.TepRe1_0720"/>
<dbReference type="PANTHER" id="PTHR46969:SF1">
    <property type="entry name" value="BIFUNCTIONAL PROTEIN HLDE"/>
    <property type="match status" value="1"/>
</dbReference>
<dbReference type="Gene3D" id="3.40.1190.20">
    <property type="match status" value="1"/>
</dbReference>
<keyword evidence="3" id="KW-1185">Reference proteome</keyword>
<gene>
    <name evidence="2" type="ordered locus">TEPIRE1_0780</name>
</gene>
<dbReference type="RefSeq" id="WP_013777830.1">
    <property type="nucleotide sequence ID" value="NC_015519.1"/>
</dbReference>
<dbReference type="Pfam" id="PF00294">
    <property type="entry name" value="PfkB"/>
    <property type="match status" value="1"/>
</dbReference>
<evidence type="ECO:0000313" key="3">
    <source>
        <dbReference type="Proteomes" id="UP000010802"/>
    </source>
</evidence>
<dbReference type="eggNOG" id="COG2870">
    <property type="taxonomic scope" value="Bacteria"/>
</dbReference>
<dbReference type="EMBL" id="HF563609">
    <property type="protein sequence ID" value="CCP25483.1"/>
    <property type="molecule type" value="Genomic_DNA"/>
</dbReference>
<dbReference type="KEGG" id="tae:TepiRe1_0780"/>
<dbReference type="GO" id="GO:0033786">
    <property type="term" value="F:heptose-1-phosphate adenylyltransferase activity"/>
    <property type="evidence" value="ECO:0007669"/>
    <property type="project" value="TreeGrafter"/>
</dbReference>
<dbReference type="GO" id="GO:0033785">
    <property type="term" value="F:heptose 7-phosphate kinase activity"/>
    <property type="evidence" value="ECO:0007669"/>
    <property type="project" value="TreeGrafter"/>
</dbReference>
<dbReference type="KEGG" id="tep:TepRe1_0720"/>
<dbReference type="Proteomes" id="UP000010802">
    <property type="component" value="Chromosome"/>
</dbReference>
<name>F4LWK5_TEPAE</name>
<accession>F4LWK5</accession>
<protein>
    <submittedName>
        <fullName evidence="2">PfkB domain protein</fullName>
    </submittedName>
</protein>
<evidence type="ECO:0000313" key="2">
    <source>
        <dbReference type="EMBL" id="CCP25483.1"/>
    </source>
</evidence>
<dbReference type="OrthoDB" id="9801219at2"/>
<dbReference type="PANTHER" id="PTHR46969">
    <property type="entry name" value="BIFUNCTIONAL PROTEIN HLDE"/>
    <property type="match status" value="1"/>
</dbReference>
<dbReference type="SUPFAM" id="SSF53613">
    <property type="entry name" value="Ribokinase-like"/>
    <property type="match status" value="1"/>
</dbReference>
<sequence>MNNKALIEILKSRKKPVITVFGDFCIDKYLYIDGALDEISLETGLTAYQVVKKKIYAGAGGTIVNNLCSLGAKVYCVGILGEDGDGYELEKCLKEVGADTSFMIHTEKRYTCAYEKPIRLEKDSEHEMNRIDIKNFSKTPMALQEKLIENIKAVAELSDGVIICDQFEEEDFAAVTSHIRKFLGNLARIYSSVVFYVDSRRYIDRFNNSILKCNEKEISKIFGIDAQVIDGDTALKYAELLYKKKHMPIYVTLGEYGSVLFDGNSHKIPPFPVKGPIDIVGAGDAFNAGAVFALTKGATYEEAAYVGSAASSIVIKQLKVTGTANLEDIIILLKNM</sequence>
<accession>L0S0T6</accession>
<dbReference type="HOGENOM" id="CLU_021150_0_0_9"/>
<dbReference type="GO" id="GO:0005829">
    <property type="term" value="C:cytosol"/>
    <property type="evidence" value="ECO:0007669"/>
    <property type="project" value="TreeGrafter"/>
</dbReference>
<evidence type="ECO:0000259" key="1">
    <source>
        <dbReference type="Pfam" id="PF00294"/>
    </source>
</evidence>
<dbReference type="PATRIC" id="fig|1209989.3.peg.861"/>
<dbReference type="InterPro" id="IPR011611">
    <property type="entry name" value="PfkB_dom"/>
</dbReference>
<organism evidence="2 3">
    <name type="scientific">Tepidanaerobacter acetatoxydans (strain DSM 21804 / JCM 16047 / Re1)</name>
    <dbReference type="NCBI Taxonomy" id="1209989"/>
    <lineage>
        <taxon>Bacteria</taxon>
        <taxon>Bacillati</taxon>
        <taxon>Bacillota</taxon>
        <taxon>Clostridia</taxon>
        <taxon>Thermosediminibacterales</taxon>
        <taxon>Tepidanaerobacteraceae</taxon>
        <taxon>Tepidanaerobacter</taxon>
    </lineage>
</organism>
<proteinExistence type="predicted"/>
<reference evidence="3" key="1">
    <citation type="journal article" date="2013" name="Genome Announc.">
        <title>First genome sequence of a syntrophic acetate-oxidizing bacterium, Tepidanaerobacter acetatoxydans strain Re1.</title>
        <authorList>
            <person name="Manzoor S."/>
            <person name="Bongcam-Rudloff E."/>
            <person name="Schnurer A."/>
            <person name="Muller B."/>
        </authorList>
    </citation>
    <scope>NUCLEOTIDE SEQUENCE [LARGE SCALE GENOMIC DNA]</scope>
    <source>
        <strain evidence="3">Re1</strain>
    </source>
</reference>